<dbReference type="SMART" id="SM00355">
    <property type="entry name" value="ZnF_C2H2"/>
    <property type="match status" value="10"/>
</dbReference>
<keyword evidence="3" id="KW-0677">Repeat</keyword>
<evidence type="ECO:0000256" key="3">
    <source>
        <dbReference type="ARBA" id="ARBA00022737"/>
    </source>
</evidence>
<feature type="domain" description="C2H2-type" evidence="9">
    <location>
        <begin position="400"/>
        <end position="428"/>
    </location>
</feature>
<feature type="domain" description="C2H2-type" evidence="9">
    <location>
        <begin position="310"/>
        <end position="338"/>
    </location>
</feature>
<dbReference type="EnsemblMetazoa" id="AMAM022426-RA">
    <property type="protein sequence ID" value="AMAM022426-PA"/>
    <property type="gene ID" value="AMAM022426"/>
</dbReference>
<evidence type="ECO:0000259" key="10">
    <source>
        <dbReference type="PROSITE" id="PS51915"/>
    </source>
</evidence>
<protein>
    <recommendedName>
        <fullName evidence="13">Transcription factor grauzone</fullName>
    </recommendedName>
</protein>
<dbReference type="SMART" id="SM00868">
    <property type="entry name" value="zf-AD"/>
    <property type="match status" value="1"/>
</dbReference>
<proteinExistence type="predicted"/>
<keyword evidence="4 7" id="KW-0863">Zinc-finger</keyword>
<evidence type="ECO:0000256" key="1">
    <source>
        <dbReference type="ARBA" id="ARBA00004123"/>
    </source>
</evidence>
<keyword evidence="5 8" id="KW-0862">Zinc</keyword>
<dbReference type="Pfam" id="PF07776">
    <property type="entry name" value="zf-AD"/>
    <property type="match status" value="1"/>
</dbReference>
<keyword evidence="12" id="KW-1185">Reference proteome</keyword>
<keyword evidence="6" id="KW-0539">Nucleus</keyword>
<sequence length="502" mass="58982">MSEKCRLCLGNLPNGPRVSIRETTLHVELKNVFHFDIAYDVELPECVCDECRGTVANINTYCQQVRHNQIQLIQRTKESVLQPVENLKVESLYDDDYFEAEEWPSQSDPKAGQDSHIAEPCSAECSDAEVKPDSPVGKCVDSMHKEVKERRKSWRRSHQFLKDKNIASKSDSIVTKQDGTKRELQAKQLENDQLIKDFFTLECEICSAPLESFVTLLDHYRQEHSTRGYVRCCGKQFFRRYILVDHIAAHRGSTRCEICQKTYKTKRYLLLHIAKSHSSEEERPFKCTKCHISYPKQYLLRAHELLHVQQQCQICQKVLSNNQSLKVHIAQMHSDDGNHICDTCGKVFRTKLAMERHINEHQGLDMVERLQCEYCKKWFSGKYNLNKHIRFLHMQDGQVFPCDICQHVSPNSRALANHKQRIHVEERFECEYCGKRFKRRPNLREHVATHTNVPLYTCEICENRTFNSKANYFTHRKNKHPQEWEARVRLRTERLMNNTAKQ</sequence>
<evidence type="ECO:0000256" key="7">
    <source>
        <dbReference type="PROSITE-ProRule" id="PRU00042"/>
    </source>
</evidence>
<evidence type="ECO:0000256" key="5">
    <source>
        <dbReference type="ARBA" id="ARBA00022833"/>
    </source>
</evidence>
<dbReference type="Pfam" id="PF12874">
    <property type="entry name" value="zf-met"/>
    <property type="match status" value="1"/>
</dbReference>
<dbReference type="SUPFAM" id="SSF57667">
    <property type="entry name" value="beta-beta-alpha zinc fingers"/>
    <property type="match status" value="4"/>
</dbReference>
<dbReference type="PROSITE" id="PS51915">
    <property type="entry name" value="ZAD"/>
    <property type="match status" value="1"/>
</dbReference>
<name>A0A182T9L9_9DIPT</name>
<dbReference type="GO" id="GO:0005634">
    <property type="term" value="C:nucleus"/>
    <property type="evidence" value="ECO:0007669"/>
    <property type="project" value="UniProtKB-SubCell"/>
</dbReference>
<evidence type="ECO:0000256" key="2">
    <source>
        <dbReference type="ARBA" id="ARBA00022723"/>
    </source>
</evidence>
<feature type="domain" description="C2H2-type" evidence="9">
    <location>
        <begin position="370"/>
        <end position="398"/>
    </location>
</feature>
<accession>A0A182T9L9</accession>
<dbReference type="PROSITE" id="PS50157">
    <property type="entry name" value="ZINC_FINGER_C2H2_2"/>
    <property type="match status" value="7"/>
</dbReference>
<feature type="binding site" evidence="8">
    <location>
        <position position="48"/>
    </location>
    <ligand>
        <name>Zn(2+)</name>
        <dbReference type="ChEBI" id="CHEBI:29105"/>
    </ligand>
</feature>
<evidence type="ECO:0008006" key="13">
    <source>
        <dbReference type="Google" id="ProtNLM"/>
    </source>
</evidence>
<comment type="subcellular location">
    <subcellularLocation>
        <location evidence="1">Nucleus</location>
    </subcellularLocation>
</comment>
<reference evidence="11" key="2">
    <citation type="submission" date="2020-05" db="UniProtKB">
        <authorList>
            <consortium name="EnsemblMetazoa"/>
        </authorList>
    </citation>
    <scope>IDENTIFICATION</scope>
    <source>
        <strain evidence="11">maculatus3</strain>
    </source>
</reference>
<dbReference type="PANTHER" id="PTHR23225">
    <property type="entry name" value="ZINC FINGER PROTEIN"/>
    <property type="match status" value="1"/>
</dbReference>
<feature type="domain" description="ZAD" evidence="10">
    <location>
        <begin position="3"/>
        <end position="75"/>
    </location>
</feature>
<feature type="domain" description="C2H2-type" evidence="9">
    <location>
        <begin position="428"/>
        <end position="452"/>
    </location>
</feature>
<feature type="domain" description="C2H2-type" evidence="9">
    <location>
        <begin position="339"/>
        <end position="366"/>
    </location>
</feature>
<dbReference type="Gene3D" id="3.40.1800.20">
    <property type="match status" value="1"/>
</dbReference>
<evidence type="ECO:0000313" key="12">
    <source>
        <dbReference type="Proteomes" id="UP000075901"/>
    </source>
</evidence>
<dbReference type="PANTHER" id="PTHR23225:SF2">
    <property type="entry name" value="AT09679P-RELATED"/>
    <property type="match status" value="1"/>
</dbReference>
<dbReference type="InterPro" id="IPR039970">
    <property type="entry name" value="TF_Grauzone"/>
</dbReference>
<organism evidence="11 12">
    <name type="scientific">Anopheles maculatus</name>
    <dbReference type="NCBI Taxonomy" id="74869"/>
    <lineage>
        <taxon>Eukaryota</taxon>
        <taxon>Metazoa</taxon>
        <taxon>Ecdysozoa</taxon>
        <taxon>Arthropoda</taxon>
        <taxon>Hexapoda</taxon>
        <taxon>Insecta</taxon>
        <taxon>Pterygota</taxon>
        <taxon>Neoptera</taxon>
        <taxon>Endopterygota</taxon>
        <taxon>Diptera</taxon>
        <taxon>Nematocera</taxon>
        <taxon>Culicoidea</taxon>
        <taxon>Culicidae</taxon>
        <taxon>Anophelinae</taxon>
        <taxon>Anopheles</taxon>
        <taxon>Anopheles maculatus group</taxon>
    </lineage>
</organism>
<dbReference type="GO" id="GO:0008270">
    <property type="term" value="F:zinc ion binding"/>
    <property type="evidence" value="ECO:0007669"/>
    <property type="project" value="UniProtKB-UniRule"/>
</dbReference>
<feature type="binding site" evidence="8">
    <location>
        <position position="8"/>
    </location>
    <ligand>
        <name>Zn(2+)</name>
        <dbReference type="ChEBI" id="CHEBI:29105"/>
    </ligand>
</feature>
<evidence type="ECO:0000256" key="4">
    <source>
        <dbReference type="ARBA" id="ARBA00022771"/>
    </source>
</evidence>
<dbReference type="VEuPathDB" id="VectorBase:AMAM022426"/>
<dbReference type="GO" id="GO:0003700">
    <property type="term" value="F:DNA-binding transcription factor activity"/>
    <property type="evidence" value="ECO:0007669"/>
    <property type="project" value="InterPro"/>
</dbReference>
<feature type="binding site" evidence="8">
    <location>
        <position position="5"/>
    </location>
    <ligand>
        <name>Zn(2+)</name>
        <dbReference type="ChEBI" id="CHEBI:29105"/>
    </ligand>
</feature>
<dbReference type="Pfam" id="PF00096">
    <property type="entry name" value="zf-C2H2"/>
    <property type="match status" value="5"/>
</dbReference>
<feature type="domain" description="C2H2-type" evidence="9">
    <location>
        <begin position="285"/>
        <end position="312"/>
    </location>
</feature>
<dbReference type="InterPro" id="IPR012934">
    <property type="entry name" value="Znf_AD"/>
</dbReference>
<evidence type="ECO:0000259" key="9">
    <source>
        <dbReference type="PROSITE" id="PS50157"/>
    </source>
</evidence>
<dbReference type="Proteomes" id="UP000075901">
    <property type="component" value="Unassembled WGS sequence"/>
</dbReference>
<dbReference type="Pfam" id="PF13894">
    <property type="entry name" value="zf-C2H2_4"/>
    <property type="match status" value="1"/>
</dbReference>
<dbReference type="FunFam" id="3.30.160.60:FF:000145">
    <property type="entry name" value="Zinc finger protein 574"/>
    <property type="match status" value="1"/>
</dbReference>
<dbReference type="AlphaFoldDB" id="A0A182T9L9"/>
<evidence type="ECO:0000256" key="6">
    <source>
        <dbReference type="ARBA" id="ARBA00023242"/>
    </source>
</evidence>
<dbReference type="InterPro" id="IPR036236">
    <property type="entry name" value="Znf_C2H2_sf"/>
</dbReference>
<dbReference type="Gene3D" id="3.30.160.60">
    <property type="entry name" value="Classic Zinc Finger"/>
    <property type="match status" value="4"/>
</dbReference>
<evidence type="ECO:0000313" key="11">
    <source>
        <dbReference type="EnsemblMetazoa" id="AMAM022426-PA"/>
    </source>
</evidence>
<reference evidence="12" key="1">
    <citation type="submission" date="2013-09" db="EMBL/GenBank/DDBJ databases">
        <title>The Genome Sequence of Anopheles maculatus species B.</title>
        <authorList>
            <consortium name="The Broad Institute Genomics Platform"/>
            <person name="Neafsey D.E."/>
            <person name="Besansky N."/>
            <person name="Howell P."/>
            <person name="Walton C."/>
            <person name="Young S.K."/>
            <person name="Zeng Q."/>
            <person name="Gargeya S."/>
            <person name="Fitzgerald M."/>
            <person name="Haas B."/>
            <person name="Abouelleil A."/>
            <person name="Allen A.W."/>
            <person name="Alvarado L."/>
            <person name="Arachchi H.M."/>
            <person name="Berlin A.M."/>
            <person name="Chapman S.B."/>
            <person name="Gainer-Dewar J."/>
            <person name="Goldberg J."/>
            <person name="Griggs A."/>
            <person name="Gujja S."/>
            <person name="Hansen M."/>
            <person name="Howarth C."/>
            <person name="Imamovic A."/>
            <person name="Ireland A."/>
            <person name="Larimer J."/>
            <person name="McCowan C."/>
            <person name="Murphy C."/>
            <person name="Pearson M."/>
            <person name="Poon T.W."/>
            <person name="Priest M."/>
            <person name="Roberts A."/>
            <person name="Saif S."/>
            <person name="Shea T."/>
            <person name="Sisk P."/>
            <person name="Sykes S."/>
            <person name="Wortman J."/>
            <person name="Nusbaum C."/>
            <person name="Birren B."/>
        </authorList>
    </citation>
    <scope>NUCLEOTIDE SEQUENCE [LARGE SCALE GENOMIC DNA]</scope>
    <source>
        <strain evidence="12">maculatus3</strain>
    </source>
</reference>
<keyword evidence="2 8" id="KW-0479">Metal-binding</keyword>
<feature type="domain" description="C2H2-type" evidence="9">
    <location>
        <begin position="254"/>
        <end position="282"/>
    </location>
</feature>
<dbReference type="PROSITE" id="PS00028">
    <property type="entry name" value="ZINC_FINGER_C2H2_1"/>
    <property type="match status" value="7"/>
</dbReference>
<dbReference type="InterPro" id="IPR013087">
    <property type="entry name" value="Znf_C2H2_type"/>
</dbReference>
<evidence type="ECO:0000256" key="8">
    <source>
        <dbReference type="PROSITE-ProRule" id="PRU01263"/>
    </source>
</evidence>
<feature type="binding site" evidence="8">
    <location>
        <position position="51"/>
    </location>
    <ligand>
        <name>Zn(2+)</name>
        <dbReference type="ChEBI" id="CHEBI:29105"/>
    </ligand>
</feature>
<dbReference type="SUPFAM" id="SSF57716">
    <property type="entry name" value="Glucocorticoid receptor-like (DNA-binding domain)"/>
    <property type="match status" value="1"/>
</dbReference>